<feature type="compositionally biased region" description="Low complexity" evidence="1">
    <location>
        <begin position="200"/>
        <end position="220"/>
    </location>
</feature>
<feature type="compositionally biased region" description="Gly residues" evidence="1">
    <location>
        <begin position="303"/>
        <end position="317"/>
    </location>
</feature>
<dbReference type="OrthoDB" id="800068at2"/>
<dbReference type="AlphaFoldDB" id="A0A4V3A0B6"/>
<evidence type="ECO:0000313" key="3">
    <source>
        <dbReference type="EMBL" id="TDG36893.1"/>
    </source>
</evidence>
<organism evidence="3 4">
    <name type="scientific">Pedobacter changchengzhani</name>
    <dbReference type="NCBI Taxonomy" id="2529274"/>
    <lineage>
        <taxon>Bacteria</taxon>
        <taxon>Pseudomonadati</taxon>
        <taxon>Bacteroidota</taxon>
        <taxon>Sphingobacteriia</taxon>
        <taxon>Sphingobacteriales</taxon>
        <taxon>Sphingobacteriaceae</taxon>
        <taxon>Pedobacter</taxon>
    </lineage>
</organism>
<keyword evidence="2" id="KW-0732">Signal</keyword>
<evidence type="ECO:0000256" key="1">
    <source>
        <dbReference type="SAM" id="MobiDB-lite"/>
    </source>
</evidence>
<reference evidence="3 4" key="1">
    <citation type="submission" date="2019-02" db="EMBL/GenBank/DDBJ databases">
        <title>Pedobacter sp. nov., a novel speices isolated from soil of pinguins habitat in Antarcitica.</title>
        <authorList>
            <person name="He R.-H."/>
        </authorList>
    </citation>
    <scope>NUCLEOTIDE SEQUENCE [LARGE SCALE GENOMIC DNA]</scope>
    <source>
        <strain evidence="3 4">E01020</strain>
    </source>
</reference>
<evidence type="ECO:0008006" key="5">
    <source>
        <dbReference type="Google" id="ProtNLM"/>
    </source>
</evidence>
<feature type="signal peptide" evidence="2">
    <location>
        <begin position="1"/>
        <end position="27"/>
    </location>
</feature>
<name>A0A4V3A0B6_9SPHI</name>
<protein>
    <recommendedName>
        <fullName evidence="5">Prolyl-tRNA synthetase</fullName>
    </recommendedName>
</protein>
<dbReference type="EMBL" id="SJCY01000003">
    <property type="protein sequence ID" value="TDG36893.1"/>
    <property type="molecule type" value="Genomic_DNA"/>
</dbReference>
<feature type="region of interest" description="Disordered" evidence="1">
    <location>
        <begin position="200"/>
        <end position="324"/>
    </location>
</feature>
<accession>A0A4V3A0B6</accession>
<feature type="compositionally biased region" description="Polar residues" evidence="1">
    <location>
        <begin position="246"/>
        <end position="258"/>
    </location>
</feature>
<feature type="compositionally biased region" description="Low complexity" evidence="1">
    <location>
        <begin position="231"/>
        <end position="245"/>
    </location>
</feature>
<feature type="chain" id="PRO_5020248881" description="Prolyl-tRNA synthetase" evidence="2">
    <location>
        <begin position="28"/>
        <end position="324"/>
    </location>
</feature>
<gene>
    <name evidence="3" type="ORF">EZJ43_06335</name>
</gene>
<dbReference type="PROSITE" id="PS51257">
    <property type="entry name" value="PROKAR_LIPOPROTEIN"/>
    <property type="match status" value="1"/>
</dbReference>
<comment type="caution">
    <text evidence="3">The sequence shown here is derived from an EMBL/GenBank/DDBJ whole genome shotgun (WGS) entry which is preliminary data.</text>
</comment>
<feature type="compositionally biased region" description="Low complexity" evidence="1">
    <location>
        <begin position="259"/>
        <end position="291"/>
    </location>
</feature>
<proteinExistence type="predicted"/>
<sequence length="324" mass="35302">MKPIKFLQIMLLATAGLVAACSAPKLAQNTATDDVYNTTAKAVEVEVITPRPQQEQPQQSYDDYYGTSNPYFDMDYSSRINRFYNGNGFNNYYDPYFNNYGNGYYGNGYYGNNIYNNNYLGYGLNWNNGYGLGYGNYYGSIWNNPFYYGNYGYNNGWGAYSIYDRYGYGGYYGGGYGGGYYGGGYGNNYYGGGIVSNPGRPRPGSNNNTGVQTGNNVTPNYGRPSRSGVDNRNNGNISNNGRPGNQSVAPGNAGNNNTRPQRQQQQPQQQQQQPQQQREAPSRPTRTETPTYSPPPSNNNGGSNNGGGNSGGGGGGRPSRAGRG</sequence>
<dbReference type="RefSeq" id="WP_133261839.1">
    <property type="nucleotide sequence ID" value="NZ_SJCY01000003.1"/>
</dbReference>
<keyword evidence="4" id="KW-1185">Reference proteome</keyword>
<evidence type="ECO:0000313" key="4">
    <source>
        <dbReference type="Proteomes" id="UP000295668"/>
    </source>
</evidence>
<evidence type="ECO:0000256" key="2">
    <source>
        <dbReference type="SAM" id="SignalP"/>
    </source>
</evidence>
<dbReference type="Proteomes" id="UP000295668">
    <property type="component" value="Unassembled WGS sequence"/>
</dbReference>